<proteinExistence type="predicted"/>
<dbReference type="EMBL" id="FLAC01000031">
    <property type="protein sequence ID" value="SAQ11461.1"/>
    <property type="molecule type" value="Genomic_DNA"/>
</dbReference>
<accession>A0A8G2A2T5</accession>
<organism evidence="2 3">
    <name type="scientific">Raoultella planticola</name>
    <name type="common">Klebsiella planticola</name>
    <dbReference type="NCBI Taxonomy" id="575"/>
    <lineage>
        <taxon>Bacteria</taxon>
        <taxon>Pseudomonadati</taxon>
        <taxon>Pseudomonadota</taxon>
        <taxon>Gammaproteobacteria</taxon>
        <taxon>Enterobacterales</taxon>
        <taxon>Enterobacteriaceae</taxon>
        <taxon>Klebsiella/Raoultella group</taxon>
        <taxon>Raoultella</taxon>
    </lineage>
</organism>
<evidence type="ECO:0000256" key="1">
    <source>
        <dbReference type="SAM" id="Phobius"/>
    </source>
</evidence>
<protein>
    <submittedName>
        <fullName evidence="2">Uncharacterized protein</fullName>
    </submittedName>
</protein>
<keyword evidence="1" id="KW-0472">Membrane</keyword>
<reference evidence="2 3" key="1">
    <citation type="submission" date="2016-05" db="EMBL/GenBank/DDBJ databases">
        <authorList>
            <consortium name="Pathogen Informatics"/>
        </authorList>
    </citation>
    <scope>NUCLEOTIDE SEQUENCE [LARGE SCALE GENOMIC DNA]</scope>
    <source>
        <strain evidence="2 3">2880STDY5682802</strain>
    </source>
</reference>
<feature type="transmembrane region" description="Helical" evidence="1">
    <location>
        <begin position="35"/>
        <end position="54"/>
    </location>
</feature>
<dbReference type="AlphaFoldDB" id="A0A8G2A2T5"/>
<dbReference type="Proteomes" id="UP000078124">
    <property type="component" value="Unassembled WGS sequence"/>
</dbReference>
<comment type="caution">
    <text evidence="2">The sequence shown here is derived from an EMBL/GenBank/DDBJ whole genome shotgun (WGS) entry which is preliminary data.</text>
</comment>
<gene>
    <name evidence="2" type="ORF">SAMEA2273876_05117</name>
</gene>
<keyword evidence="1" id="KW-0812">Transmembrane</keyword>
<keyword evidence="1" id="KW-1133">Transmembrane helix</keyword>
<dbReference type="RefSeq" id="WP_064386039.1">
    <property type="nucleotide sequence ID" value="NZ_CABGNG010000034.1"/>
</dbReference>
<evidence type="ECO:0000313" key="3">
    <source>
        <dbReference type="Proteomes" id="UP000078124"/>
    </source>
</evidence>
<evidence type="ECO:0000313" key="2">
    <source>
        <dbReference type="EMBL" id="SAQ11461.1"/>
    </source>
</evidence>
<name>A0A8G2A2T5_RAOPL</name>
<sequence>MQFLLFYLCCGLPLGLIEFISVLFIRDGGAVRLKAIYGLIAVVAWPLIFMVLFVPERVLCKWRRALDG</sequence>